<dbReference type="AlphaFoldDB" id="F4RY52"/>
<dbReference type="EMBL" id="GL883129">
    <property type="protein sequence ID" value="EGG02701.1"/>
    <property type="molecule type" value="Genomic_DNA"/>
</dbReference>
<evidence type="ECO:0000313" key="3">
    <source>
        <dbReference type="Proteomes" id="UP000001072"/>
    </source>
</evidence>
<keyword evidence="3" id="KW-1185">Reference proteome</keyword>
<dbReference type="InParanoid" id="F4RY52"/>
<protein>
    <submittedName>
        <fullName evidence="2">Uncharacterized protein</fullName>
    </submittedName>
</protein>
<dbReference type="KEGG" id="mlr:MELLADRAFT_91188"/>
<evidence type="ECO:0000256" key="1">
    <source>
        <dbReference type="SAM" id="MobiDB-lite"/>
    </source>
</evidence>
<sequence>MIWVDQTLTSLCFLPAMPYKPIQNWIHKGKNPEEVFDLAYLIADGDKAPACHPTLKRLWRQGTESRSLMEESQSFIIGVTFKIHTKNMVEVPLGIAKQPAPSKLTTGKKKPPPPPKFAIIDSSDFKDRQVLDFKIFMYGKSLNKLKDLVGDMCDRYFTGIKKVVLHSELTLLLNWNASIGSKKTKLIDFKIYQELVNNLGKSCSSKGIIHIMLEKPQVKENKNTQASGAVAFIQGTAGPNTIEAELTASKEETVAAKEETVAVKAAKELELDAVSIYQDHLKRALRAVCDGLTTRGISPNTVKYKREMFKNALVHKDMNVKDHVKKCYPVATPRAKQTTLKQRNFFANTPPVEMKIKVEPISPSGSKHDLKINSSSSEVASHKKVKKEPSNCLIEAAAEADFQNQPSTSAN</sequence>
<dbReference type="RefSeq" id="XP_007414103.1">
    <property type="nucleotide sequence ID" value="XM_007414041.1"/>
</dbReference>
<evidence type="ECO:0000313" key="2">
    <source>
        <dbReference type="EMBL" id="EGG02701.1"/>
    </source>
</evidence>
<dbReference type="HOGENOM" id="CLU_042076_0_0_1"/>
<feature type="region of interest" description="Disordered" evidence="1">
    <location>
        <begin position="357"/>
        <end position="388"/>
    </location>
</feature>
<accession>F4RY52</accession>
<reference evidence="3" key="1">
    <citation type="journal article" date="2011" name="Proc. Natl. Acad. Sci. U.S.A.">
        <title>Obligate biotrophy features unraveled by the genomic analysis of rust fungi.</title>
        <authorList>
            <person name="Duplessis S."/>
            <person name="Cuomo C.A."/>
            <person name="Lin Y.-C."/>
            <person name="Aerts A."/>
            <person name="Tisserant E."/>
            <person name="Veneault-Fourrey C."/>
            <person name="Joly D.L."/>
            <person name="Hacquard S."/>
            <person name="Amselem J."/>
            <person name="Cantarel B.L."/>
            <person name="Chiu R."/>
            <person name="Coutinho P.M."/>
            <person name="Feau N."/>
            <person name="Field M."/>
            <person name="Frey P."/>
            <person name="Gelhaye E."/>
            <person name="Goldberg J."/>
            <person name="Grabherr M.G."/>
            <person name="Kodira C.D."/>
            <person name="Kohler A."/>
            <person name="Kuees U."/>
            <person name="Lindquist E.A."/>
            <person name="Lucas S.M."/>
            <person name="Mago R."/>
            <person name="Mauceli E."/>
            <person name="Morin E."/>
            <person name="Murat C."/>
            <person name="Pangilinan J.L."/>
            <person name="Park R."/>
            <person name="Pearson M."/>
            <person name="Quesneville H."/>
            <person name="Rouhier N."/>
            <person name="Sakthikumar S."/>
            <person name="Salamov A.A."/>
            <person name="Schmutz J."/>
            <person name="Selles B."/>
            <person name="Shapiro H."/>
            <person name="Tanguay P."/>
            <person name="Tuskan G.A."/>
            <person name="Henrissat B."/>
            <person name="Van de Peer Y."/>
            <person name="Rouze P."/>
            <person name="Ellis J.G."/>
            <person name="Dodds P.N."/>
            <person name="Schein J.E."/>
            <person name="Zhong S."/>
            <person name="Hamelin R.C."/>
            <person name="Grigoriev I.V."/>
            <person name="Szabo L.J."/>
            <person name="Martin F."/>
        </authorList>
    </citation>
    <scope>NUCLEOTIDE SEQUENCE [LARGE SCALE GENOMIC DNA]</scope>
    <source>
        <strain evidence="3">98AG31 / pathotype 3-4-7</strain>
    </source>
</reference>
<dbReference type="GeneID" id="18935817"/>
<dbReference type="Proteomes" id="UP000001072">
    <property type="component" value="Unassembled WGS sequence"/>
</dbReference>
<gene>
    <name evidence="2" type="ORF">MELLADRAFT_91188</name>
</gene>
<organism evidence="3">
    <name type="scientific">Melampsora larici-populina (strain 98AG31 / pathotype 3-4-7)</name>
    <name type="common">Poplar leaf rust fungus</name>
    <dbReference type="NCBI Taxonomy" id="747676"/>
    <lineage>
        <taxon>Eukaryota</taxon>
        <taxon>Fungi</taxon>
        <taxon>Dikarya</taxon>
        <taxon>Basidiomycota</taxon>
        <taxon>Pucciniomycotina</taxon>
        <taxon>Pucciniomycetes</taxon>
        <taxon>Pucciniales</taxon>
        <taxon>Melampsoraceae</taxon>
        <taxon>Melampsora</taxon>
    </lineage>
</organism>
<dbReference type="VEuPathDB" id="FungiDB:MELLADRAFT_91188"/>
<name>F4RY52_MELLP</name>
<proteinExistence type="predicted"/>